<dbReference type="EMBL" id="CAJVPU010006162">
    <property type="protein sequence ID" value="CAG8557588.1"/>
    <property type="molecule type" value="Genomic_DNA"/>
</dbReference>
<comment type="caution">
    <text evidence="1">The sequence shown here is derived from an EMBL/GenBank/DDBJ whole genome shotgun (WGS) entry which is preliminary data.</text>
</comment>
<accession>A0ACA9LXQ1</accession>
<feature type="non-terminal residue" evidence="1">
    <location>
        <position position="1"/>
    </location>
</feature>
<sequence length="77" mass="8413">IMIYAATTDDCTKCTAADNDMLTCTNSTKETLNKVTPNLALKCTCQQTFINEYASCFKCPMAVEYLKGNKSPSVNGE</sequence>
<evidence type="ECO:0000313" key="2">
    <source>
        <dbReference type="Proteomes" id="UP000789702"/>
    </source>
</evidence>
<proteinExistence type="predicted"/>
<organism evidence="1 2">
    <name type="scientific">Dentiscutata heterogama</name>
    <dbReference type="NCBI Taxonomy" id="1316150"/>
    <lineage>
        <taxon>Eukaryota</taxon>
        <taxon>Fungi</taxon>
        <taxon>Fungi incertae sedis</taxon>
        <taxon>Mucoromycota</taxon>
        <taxon>Glomeromycotina</taxon>
        <taxon>Glomeromycetes</taxon>
        <taxon>Diversisporales</taxon>
        <taxon>Gigasporaceae</taxon>
        <taxon>Dentiscutata</taxon>
    </lineage>
</organism>
<reference evidence="1" key="1">
    <citation type="submission" date="2021-06" db="EMBL/GenBank/DDBJ databases">
        <authorList>
            <person name="Kallberg Y."/>
            <person name="Tangrot J."/>
            <person name="Rosling A."/>
        </authorList>
    </citation>
    <scope>NUCLEOTIDE SEQUENCE</scope>
    <source>
        <strain evidence="1">IL203A</strain>
    </source>
</reference>
<dbReference type="Proteomes" id="UP000789702">
    <property type="component" value="Unassembled WGS sequence"/>
</dbReference>
<keyword evidence="2" id="KW-1185">Reference proteome</keyword>
<evidence type="ECO:0000313" key="1">
    <source>
        <dbReference type="EMBL" id="CAG8557588.1"/>
    </source>
</evidence>
<protein>
    <submittedName>
        <fullName evidence="1">16168_t:CDS:1</fullName>
    </submittedName>
</protein>
<gene>
    <name evidence="1" type="ORF">DHETER_LOCUS5502</name>
</gene>
<name>A0ACA9LXQ1_9GLOM</name>